<dbReference type="SUPFAM" id="SSF51735">
    <property type="entry name" value="NAD(P)-binding Rossmann-fold domains"/>
    <property type="match status" value="1"/>
</dbReference>
<organism evidence="4 5">
    <name type="scientific">Photobacterium atrarenae</name>
    <dbReference type="NCBI Taxonomy" id="865757"/>
    <lineage>
        <taxon>Bacteria</taxon>
        <taxon>Pseudomonadati</taxon>
        <taxon>Pseudomonadota</taxon>
        <taxon>Gammaproteobacteria</taxon>
        <taxon>Vibrionales</taxon>
        <taxon>Vibrionaceae</taxon>
        <taxon>Photobacterium</taxon>
    </lineage>
</organism>
<dbReference type="Gene3D" id="3.40.50.720">
    <property type="entry name" value="NAD(P)-binding Rossmann-like Domain"/>
    <property type="match status" value="1"/>
</dbReference>
<evidence type="ECO:0000256" key="2">
    <source>
        <dbReference type="ARBA" id="ARBA00023277"/>
    </source>
</evidence>
<evidence type="ECO:0000313" key="4">
    <source>
        <dbReference type="EMBL" id="UTV31021.1"/>
    </source>
</evidence>
<keyword evidence="5" id="KW-1185">Reference proteome</keyword>
<gene>
    <name evidence="4" type="ORF">NNL38_24350</name>
</gene>
<dbReference type="InterPro" id="IPR036291">
    <property type="entry name" value="NAD(P)-bd_dom_sf"/>
</dbReference>
<evidence type="ECO:0000259" key="3">
    <source>
        <dbReference type="Pfam" id="PF01370"/>
    </source>
</evidence>
<reference evidence="4" key="1">
    <citation type="submission" date="2022-07" db="EMBL/GenBank/DDBJ databases">
        <title>Genome sequencing of Photobacterium atrarenae GJH2-4.</title>
        <authorList>
            <person name="Park S.-J."/>
        </authorList>
    </citation>
    <scope>NUCLEOTIDE SEQUENCE</scope>
    <source>
        <strain evidence="4">GJH2-4</strain>
    </source>
</reference>
<sequence>MNIVITGGAGFLGAMLTHTLLDRYPDIASLKVVDRVPLPETALTDARVTSVVADITNAADVETLVDADTTHVFHLAAIVSSHAEEDFDLGVQVNLTATQLLLEKCRQVNPATRFVFSSSLAVFGGALPAVIEPMTATQPSSSYGTQKAMCELLVNDYGRRGLVDAISVRLPTICIRPGTPNKAASSFVSGIIREPLKGERSNCPVAQDLPLWISSPATVINNIIHASQLPAESIKGFRTFNLPGIQVTPATMLAAMADVVSPARVALVSNEPDPAIAQIVASWPQAFNNEKELALGFQADSDFQSVLAMYLSQYPVSQEEAV</sequence>
<accession>A0ABY5GPG1</accession>
<proteinExistence type="predicted"/>
<evidence type="ECO:0000313" key="5">
    <source>
        <dbReference type="Proteomes" id="UP001057998"/>
    </source>
</evidence>
<dbReference type="EMBL" id="CP101510">
    <property type="protein sequence ID" value="UTV31021.1"/>
    <property type="molecule type" value="Genomic_DNA"/>
</dbReference>
<dbReference type="PANTHER" id="PTHR43103">
    <property type="entry name" value="NUCLEOSIDE-DIPHOSPHATE-SUGAR EPIMERASE"/>
    <property type="match status" value="1"/>
</dbReference>
<dbReference type="PANTHER" id="PTHR43103:SF3">
    <property type="entry name" value="ADP-L-GLYCERO-D-MANNO-HEPTOSE-6-EPIMERASE"/>
    <property type="match status" value="1"/>
</dbReference>
<keyword evidence="1" id="KW-0521">NADP</keyword>
<dbReference type="InterPro" id="IPR050005">
    <property type="entry name" value="DenD"/>
</dbReference>
<evidence type="ECO:0000256" key="1">
    <source>
        <dbReference type="ARBA" id="ARBA00022857"/>
    </source>
</evidence>
<dbReference type="NCBIfam" id="NF043036">
    <property type="entry name" value="ErythonDh"/>
    <property type="match status" value="1"/>
</dbReference>
<feature type="domain" description="NAD-dependent epimerase/dehydratase" evidence="3">
    <location>
        <begin position="3"/>
        <end position="207"/>
    </location>
</feature>
<protein>
    <submittedName>
        <fullName evidence="4">SDR family oxidoreductase</fullName>
    </submittedName>
</protein>
<dbReference type="Gene3D" id="3.90.25.10">
    <property type="entry name" value="UDP-galactose 4-epimerase, domain 1"/>
    <property type="match status" value="1"/>
</dbReference>
<name>A0ABY5GPG1_9GAMM</name>
<dbReference type="CDD" id="cd05238">
    <property type="entry name" value="Gne_like_SDR_e"/>
    <property type="match status" value="1"/>
</dbReference>
<dbReference type="Proteomes" id="UP001057998">
    <property type="component" value="Chromosome 3"/>
</dbReference>
<dbReference type="RefSeq" id="WP_255392385.1">
    <property type="nucleotide sequence ID" value="NZ_CP101510.1"/>
</dbReference>
<dbReference type="InterPro" id="IPR001509">
    <property type="entry name" value="Epimerase_deHydtase"/>
</dbReference>
<dbReference type="Pfam" id="PF01370">
    <property type="entry name" value="Epimerase"/>
    <property type="match status" value="1"/>
</dbReference>
<keyword evidence="2" id="KW-0119">Carbohydrate metabolism</keyword>